<comment type="subcellular location">
    <subcellularLocation>
        <location evidence="5">Cytoplasm</location>
    </subcellularLocation>
</comment>
<dbReference type="SUPFAM" id="SSF53335">
    <property type="entry name" value="S-adenosyl-L-methionine-dependent methyltransferases"/>
    <property type="match status" value="1"/>
</dbReference>
<keyword evidence="1 5" id="KW-0963">Cytoplasm</keyword>
<evidence type="ECO:0000256" key="5">
    <source>
        <dbReference type="HAMAP-Rule" id="MF_03188"/>
    </source>
</evidence>
<dbReference type="Proteomes" id="UP001451303">
    <property type="component" value="Unassembled WGS sequence"/>
</dbReference>
<evidence type="ECO:0000256" key="4">
    <source>
        <dbReference type="ARBA" id="ARBA00022691"/>
    </source>
</evidence>
<evidence type="ECO:0000256" key="6">
    <source>
        <dbReference type="SAM" id="MobiDB-lite"/>
    </source>
</evidence>
<dbReference type="PANTHER" id="PTHR12843">
    <property type="entry name" value="PROTEIN-LYSINE N-METHYLTRANSFERASE METTL10"/>
    <property type="match status" value="1"/>
</dbReference>
<dbReference type="PANTHER" id="PTHR12843:SF5">
    <property type="entry name" value="EEF1A LYSINE METHYLTRANSFERASE 2"/>
    <property type="match status" value="1"/>
</dbReference>
<keyword evidence="2 5" id="KW-0489">Methyltransferase</keyword>
<comment type="similarity">
    <text evidence="5">Belongs to the class I-like SAM-binding methyltransferase superfamily. EFM4 family.</text>
</comment>
<dbReference type="InterPro" id="IPR025714">
    <property type="entry name" value="Methyltranfer_dom"/>
</dbReference>
<accession>A0ABR3DL31</accession>
<comment type="function">
    <text evidence="5">S-adenosyl-L-methionine-dependent protein-lysine N-methyltransferase that mono- and dimethylates elongation factor 1-alpha at 'Lys-316'. May play a role in intracellular transport.</text>
</comment>
<dbReference type="EMBL" id="JAVLET010000002">
    <property type="protein sequence ID" value="KAL0473067.1"/>
    <property type="molecule type" value="Genomic_DNA"/>
</dbReference>
<feature type="region of interest" description="Disordered" evidence="6">
    <location>
        <begin position="138"/>
        <end position="179"/>
    </location>
</feature>
<feature type="compositionally biased region" description="Acidic residues" evidence="6">
    <location>
        <begin position="165"/>
        <end position="179"/>
    </location>
</feature>
<comment type="caution">
    <text evidence="8">The sequence shown here is derived from an EMBL/GenBank/DDBJ whole genome shotgun (WGS) entry which is preliminary data.</text>
</comment>
<name>A0ABR3DL31_NEUIN</name>
<keyword evidence="4 5" id="KW-0949">S-adenosyl-L-methionine</keyword>
<evidence type="ECO:0000313" key="8">
    <source>
        <dbReference type="EMBL" id="KAL0473067.1"/>
    </source>
</evidence>
<evidence type="ECO:0000256" key="2">
    <source>
        <dbReference type="ARBA" id="ARBA00022603"/>
    </source>
</evidence>
<feature type="region of interest" description="Disordered" evidence="6">
    <location>
        <begin position="1"/>
        <end position="23"/>
    </location>
</feature>
<evidence type="ECO:0000256" key="1">
    <source>
        <dbReference type="ARBA" id="ARBA00022490"/>
    </source>
</evidence>
<feature type="domain" description="Methyltransferase" evidence="7">
    <location>
        <begin position="83"/>
        <end position="128"/>
    </location>
</feature>
<keyword evidence="3 5" id="KW-0808">Transferase</keyword>
<dbReference type="Pfam" id="PF13847">
    <property type="entry name" value="Methyltransf_31"/>
    <property type="match status" value="1"/>
</dbReference>
<evidence type="ECO:0000259" key="7">
    <source>
        <dbReference type="Pfam" id="PF13847"/>
    </source>
</evidence>
<proteinExistence type="inferred from homology"/>
<evidence type="ECO:0000313" key="9">
    <source>
        <dbReference type="Proteomes" id="UP001451303"/>
    </source>
</evidence>
<evidence type="ECO:0000256" key="3">
    <source>
        <dbReference type="ARBA" id="ARBA00022679"/>
    </source>
</evidence>
<dbReference type="GO" id="GO:0008168">
    <property type="term" value="F:methyltransferase activity"/>
    <property type="evidence" value="ECO:0007669"/>
    <property type="project" value="UniProtKB-KW"/>
</dbReference>
<feature type="compositionally biased region" description="Acidic residues" evidence="6">
    <location>
        <begin position="138"/>
        <end position="150"/>
    </location>
</feature>
<reference evidence="8 9" key="1">
    <citation type="submission" date="2023-09" db="EMBL/GenBank/DDBJ databases">
        <title>Multi-omics analysis of a traditional fermented food reveals byproduct-associated fungal strains for waste-to-food upcycling.</title>
        <authorList>
            <consortium name="Lawrence Berkeley National Laboratory"/>
            <person name="Rekdal V.M."/>
            <person name="Villalobos-Escobedo J.M."/>
            <person name="Rodriguez-Valeron N."/>
            <person name="Garcia M.O."/>
            <person name="Vasquez D.P."/>
            <person name="Damayanti I."/>
            <person name="Sorensen P.M."/>
            <person name="Baidoo E.E."/>
            <person name="De Carvalho A.C."/>
            <person name="Riley R."/>
            <person name="Lipzen A."/>
            <person name="He G."/>
            <person name="Yan M."/>
            <person name="Haridas S."/>
            <person name="Daum C."/>
            <person name="Yoshinaga Y."/>
            <person name="Ng V."/>
            <person name="Grigoriev I.V."/>
            <person name="Munk R."/>
            <person name="Nuraida L."/>
            <person name="Wijaya C.H."/>
            <person name="Morales P.-C."/>
            <person name="Keasling J.D."/>
        </authorList>
    </citation>
    <scope>NUCLEOTIDE SEQUENCE [LARGE SCALE GENOMIC DNA]</scope>
    <source>
        <strain evidence="8 9">FGSC 2613</strain>
    </source>
</reference>
<organism evidence="8 9">
    <name type="scientific">Neurospora intermedia</name>
    <dbReference type="NCBI Taxonomy" id="5142"/>
    <lineage>
        <taxon>Eukaryota</taxon>
        <taxon>Fungi</taxon>
        <taxon>Dikarya</taxon>
        <taxon>Ascomycota</taxon>
        <taxon>Pezizomycotina</taxon>
        <taxon>Sordariomycetes</taxon>
        <taxon>Sordariomycetidae</taxon>
        <taxon>Sordariales</taxon>
        <taxon>Sordariaceae</taxon>
        <taxon>Neurospora</taxon>
    </lineage>
</organism>
<sequence length="325" mass="36346">MSVDNTTPVTTTAGGEKPAHLEPSKLGTKEYWDALYTREISNHASNPSDEGTVWFDDSDAENKIVQFLDEQEHELFSGLFSRDDAAIMDLGCGNGSLLFALHDDGWEGRLCGVDYSEQSVELARRVLRTRILGEDVVPEVEAEGEGEEEQSAAAKEEEGTRQEQQQDEEEDEEEEEEEAVVGIEFKVWDVLNGDFSTVQARPPSSQQPLEGDKNAGWDLVLDKGTFDAVSLSDSRDTRGRRICENYGARVLQLLRPGGFFLVTSCNWTEEELKGWFETDFAEVYDGTDKKKLGLRQVGRIEYPSFSFGGVKGQTISTLCFQKRDI</sequence>
<keyword evidence="5" id="KW-0813">Transport</keyword>
<dbReference type="InterPro" id="IPR029063">
    <property type="entry name" value="SAM-dependent_MTases_sf"/>
</dbReference>
<dbReference type="HAMAP" id="MF_03188">
    <property type="entry name" value="Methyltr_EFM4"/>
    <property type="match status" value="1"/>
</dbReference>
<dbReference type="Gene3D" id="3.40.50.150">
    <property type="entry name" value="Vaccinia Virus protein VP39"/>
    <property type="match status" value="1"/>
</dbReference>
<keyword evidence="9" id="KW-1185">Reference proteome</keyword>
<feature type="compositionally biased region" description="Polar residues" evidence="6">
    <location>
        <begin position="1"/>
        <end position="13"/>
    </location>
</feature>
<gene>
    <name evidence="5" type="primary">EFM4</name>
    <name evidence="8" type="ORF">QR685DRAFT_491190</name>
</gene>
<dbReference type="InterPro" id="IPR026635">
    <property type="entry name" value="Efm4/METTL10"/>
</dbReference>
<dbReference type="GO" id="GO:0032259">
    <property type="term" value="P:methylation"/>
    <property type="evidence" value="ECO:0007669"/>
    <property type="project" value="UniProtKB-KW"/>
</dbReference>
<dbReference type="EC" id="2.1.1.-" evidence="5"/>
<protein>
    <recommendedName>
        <fullName evidence="5">Protein-lysine N-methyltransferase EFM4</fullName>
        <ecNumber evidence="5">2.1.1.-</ecNumber>
    </recommendedName>
    <alternativeName>
        <fullName evidence="5">Elongation factor methyltransferase 4</fullName>
    </alternativeName>
</protein>